<keyword evidence="2" id="KW-1185">Reference proteome</keyword>
<protein>
    <submittedName>
        <fullName evidence="1">Uncharacterized protein</fullName>
    </submittedName>
</protein>
<evidence type="ECO:0000313" key="2">
    <source>
        <dbReference type="Proteomes" id="UP000244912"/>
    </source>
</evidence>
<organism evidence="1 2">
    <name type="scientific">Palleronia abyssalis</name>
    <dbReference type="NCBI Taxonomy" id="1501240"/>
    <lineage>
        <taxon>Bacteria</taxon>
        <taxon>Pseudomonadati</taxon>
        <taxon>Pseudomonadota</taxon>
        <taxon>Alphaproteobacteria</taxon>
        <taxon>Rhodobacterales</taxon>
        <taxon>Roseobacteraceae</taxon>
        <taxon>Palleronia</taxon>
    </lineage>
</organism>
<gene>
    <name evidence="1" type="ORF">PAA8504_03377</name>
</gene>
<accession>A0A2R8BZK8</accession>
<sequence length="67" mass="7134">MEDPLDHGHQIVVTDTEKLYVAASGATSLLYARNGRATQSIAKPALLALAFHSELQSNYLAFGDSSA</sequence>
<proteinExistence type="predicted"/>
<dbReference type="RefSeq" id="WP_181375842.1">
    <property type="nucleotide sequence ID" value="NZ_ONZF01000009.1"/>
</dbReference>
<dbReference type="Proteomes" id="UP000244912">
    <property type="component" value="Unassembled WGS sequence"/>
</dbReference>
<evidence type="ECO:0000313" key="1">
    <source>
        <dbReference type="EMBL" id="SPJ25526.1"/>
    </source>
</evidence>
<dbReference type="AlphaFoldDB" id="A0A2R8BZK8"/>
<name>A0A2R8BZK8_9RHOB</name>
<reference evidence="2" key="1">
    <citation type="submission" date="2018-03" db="EMBL/GenBank/DDBJ databases">
        <authorList>
            <person name="Rodrigo-Torres L."/>
            <person name="Arahal R. D."/>
            <person name="Lucena T."/>
        </authorList>
    </citation>
    <scope>NUCLEOTIDE SEQUENCE [LARGE SCALE GENOMIC DNA]</scope>
    <source>
        <strain evidence="2">CECT 8504</strain>
    </source>
</reference>
<dbReference type="EMBL" id="ONZF01000009">
    <property type="protein sequence ID" value="SPJ25526.1"/>
    <property type="molecule type" value="Genomic_DNA"/>
</dbReference>